<dbReference type="GO" id="GO:0045892">
    <property type="term" value="P:negative regulation of DNA-templated transcription"/>
    <property type="evidence" value="ECO:0007669"/>
    <property type="project" value="UniProtKB-UniRule"/>
</dbReference>
<keyword evidence="8" id="KW-1185">Reference proteome</keyword>
<keyword evidence="3 5" id="KW-0346">Stress response</keyword>
<dbReference type="Gene3D" id="3.30.450.40">
    <property type="match status" value="1"/>
</dbReference>
<keyword evidence="4 5" id="KW-0804">Transcription</keyword>
<comment type="function">
    <text evidence="5">Negative regulator of class I heat shock genes (grpE-dnaK-dnaJ and groELS operons). Prevents heat-shock induction of these operons.</text>
</comment>
<sequence length="332" mass="35339">MLSSRRQRVLEALIEEYVAYAQPVGSRTLVDRYELGVSPATVRNELSVLEGEGYLRSPHTSSGRIPTDIGYRALVDDLLKREYGEEALLPVFDELRHAAAEADGLMDKVSEALSHLTDSLSVVLAPSVIGARVKQVSLVSMSARCALVVVVTDDGQVFNRSVDFASDVDAGDLAAVQNAINAAIAGRSVVDMKASAPTGSGVLSGALGRTILDEIVICLHQEDSARLHSLGLSSLLRKPEFSRTSFALPLLQVLEDDTVLMRLFDRSDALDDVSVSIGSENGDEAFSGVSVVAAPYGSGPSQGIVAVIGPTRMNYSNVIKAVRSAKRALQDL</sequence>
<dbReference type="Proteomes" id="UP000006001">
    <property type="component" value="Unassembled WGS sequence"/>
</dbReference>
<dbReference type="AlphaFoldDB" id="D0WEP1"/>
<dbReference type="PANTHER" id="PTHR34824:SF1">
    <property type="entry name" value="HEAT-INDUCIBLE TRANSCRIPTION REPRESSOR HRCA"/>
    <property type="match status" value="1"/>
</dbReference>
<evidence type="ECO:0000313" key="7">
    <source>
        <dbReference type="EMBL" id="EEZ62179.1"/>
    </source>
</evidence>
<dbReference type="SUPFAM" id="SSF55781">
    <property type="entry name" value="GAF domain-like"/>
    <property type="match status" value="1"/>
</dbReference>
<name>D0WEP1_SLAES</name>
<dbReference type="NCBIfam" id="TIGR00331">
    <property type="entry name" value="hrcA"/>
    <property type="match status" value="1"/>
</dbReference>
<evidence type="ECO:0000256" key="1">
    <source>
        <dbReference type="ARBA" id="ARBA00022491"/>
    </source>
</evidence>
<keyword evidence="1 5" id="KW-0678">Repressor</keyword>
<keyword evidence="2 5" id="KW-0805">Transcription regulation</keyword>
<dbReference type="HAMAP" id="MF_00081">
    <property type="entry name" value="HrcA"/>
    <property type="match status" value="1"/>
</dbReference>
<dbReference type="InterPro" id="IPR023120">
    <property type="entry name" value="WHTH_transcript_rep_HrcA_IDD"/>
</dbReference>
<dbReference type="GeneID" id="85006931"/>
<dbReference type="GO" id="GO:0003677">
    <property type="term" value="F:DNA binding"/>
    <property type="evidence" value="ECO:0007669"/>
    <property type="project" value="InterPro"/>
</dbReference>
<evidence type="ECO:0000256" key="2">
    <source>
        <dbReference type="ARBA" id="ARBA00023015"/>
    </source>
</evidence>
<dbReference type="InterPro" id="IPR036390">
    <property type="entry name" value="WH_DNA-bd_sf"/>
</dbReference>
<evidence type="ECO:0000313" key="8">
    <source>
        <dbReference type="Proteomes" id="UP000006001"/>
    </source>
</evidence>
<dbReference type="EMBL" id="ACUX02000004">
    <property type="protein sequence ID" value="EEZ62179.1"/>
    <property type="molecule type" value="Genomic_DNA"/>
</dbReference>
<dbReference type="Gene3D" id="1.10.10.10">
    <property type="entry name" value="Winged helix-like DNA-binding domain superfamily/Winged helix DNA-binding domain"/>
    <property type="match status" value="1"/>
</dbReference>
<dbReference type="Pfam" id="PF01628">
    <property type="entry name" value="HrcA"/>
    <property type="match status" value="1"/>
</dbReference>
<proteinExistence type="inferred from homology"/>
<dbReference type="InterPro" id="IPR029016">
    <property type="entry name" value="GAF-like_dom_sf"/>
</dbReference>
<protein>
    <recommendedName>
        <fullName evidence="5">Heat-inducible transcription repressor HrcA</fullName>
    </recommendedName>
</protein>
<dbReference type="InterPro" id="IPR036388">
    <property type="entry name" value="WH-like_DNA-bd_sf"/>
</dbReference>
<evidence type="ECO:0000259" key="6">
    <source>
        <dbReference type="Pfam" id="PF01628"/>
    </source>
</evidence>
<dbReference type="STRING" id="649764.HMPREF0762_00271"/>
<feature type="domain" description="Heat-inducible transcription repressor HrcA C-terminal" evidence="6">
    <location>
        <begin position="104"/>
        <end position="319"/>
    </location>
</feature>
<dbReference type="HOGENOM" id="CLU_050019_1_0_11"/>
<dbReference type="InterPro" id="IPR021153">
    <property type="entry name" value="HrcA_C"/>
</dbReference>
<dbReference type="RefSeq" id="WP_006361519.1">
    <property type="nucleotide sequence ID" value="NZ_GG700630.1"/>
</dbReference>
<dbReference type="InterPro" id="IPR002571">
    <property type="entry name" value="HrcA"/>
</dbReference>
<dbReference type="eggNOG" id="COG1420">
    <property type="taxonomic scope" value="Bacteria"/>
</dbReference>
<evidence type="ECO:0000256" key="4">
    <source>
        <dbReference type="ARBA" id="ARBA00023163"/>
    </source>
</evidence>
<accession>D0WEP1</accession>
<dbReference type="SUPFAM" id="SSF46785">
    <property type="entry name" value="Winged helix' DNA-binding domain"/>
    <property type="match status" value="1"/>
</dbReference>
<dbReference type="OrthoDB" id="9783139at2"/>
<comment type="caution">
    <text evidence="7">The sequence shown here is derived from an EMBL/GenBank/DDBJ whole genome shotgun (WGS) entry which is preliminary data.</text>
</comment>
<evidence type="ECO:0000256" key="3">
    <source>
        <dbReference type="ARBA" id="ARBA00023016"/>
    </source>
</evidence>
<dbReference type="PIRSF" id="PIRSF005485">
    <property type="entry name" value="HrcA"/>
    <property type="match status" value="1"/>
</dbReference>
<gene>
    <name evidence="5 7" type="primary">hrcA</name>
    <name evidence="7" type="ORF">HMPREF0762_00271</name>
</gene>
<reference evidence="7" key="1">
    <citation type="submission" date="2009-10" db="EMBL/GenBank/DDBJ databases">
        <authorList>
            <person name="Weinstock G."/>
            <person name="Sodergren E."/>
            <person name="Clifton S."/>
            <person name="Fulton L."/>
            <person name="Fulton B."/>
            <person name="Courtney L."/>
            <person name="Fronick C."/>
            <person name="Harrison M."/>
            <person name="Strong C."/>
            <person name="Farmer C."/>
            <person name="Delahaunty K."/>
            <person name="Markovic C."/>
            <person name="Hall O."/>
            <person name="Minx P."/>
            <person name="Tomlinson C."/>
            <person name="Mitreva M."/>
            <person name="Nelson J."/>
            <person name="Hou S."/>
            <person name="Wollam A."/>
            <person name="Pepin K.H."/>
            <person name="Johnson M."/>
            <person name="Bhonagiri V."/>
            <person name="Nash W.E."/>
            <person name="Warren W."/>
            <person name="Chinwalla A."/>
            <person name="Mardis E.R."/>
            <person name="Wilson R.K."/>
        </authorList>
    </citation>
    <scope>NUCLEOTIDE SEQUENCE [LARGE SCALE GENOMIC DNA]</scope>
    <source>
        <strain evidence="7">ATCC 700122</strain>
    </source>
</reference>
<comment type="similarity">
    <text evidence="5">Belongs to the HrcA family.</text>
</comment>
<organism evidence="7 8">
    <name type="scientific">Slackia exigua (strain ATCC 700122 / DSM 15923 / CIP 105133 / JCM 11022 / KCTC 5966 / S-7)</name>
    <dbReference type="NCBI Taxonomy" id="649764"/>
    <lineage>
        <taxon>Bacteria</taxon>
        <taxon>Bacillati</taxon>
        <taxon>Actinomycetota</taxon>
        <taxon>Coriobacteriia</taxon>
        <taxon>Eggerthellales</taxon>
        <taxon>Eggerthellaceae</taxon>
        <taxon>Slackia</taxon>
    </lineage>
</organism>
<evidence type="ECO:0000256" key="5">
    <source>
        <dbReference type="HAMAP-Rule" id="MF_00081"/>
    </source>
</evidence>
<dbReference type="PANTHER" id="PTHR34824">
    <property type="entry name" value="HEAT-INDUCIBLE TRANSCRIPTION REPRESSOR HRCA"/>
    <property type="match status" value="1"/>
</dbReference>
<dbReference type="Gene3D" id="3.30.390.60">
    <property type="entry name" value="Heat-inducible transcription repressor hrca homolog, domain 3"/>
    <property type="match status" value="1"/>
</dbReference>